<gene>
    <name evidence="2" type="ORF">BP422_15435</name>
</gene>
<dbReference type="EMBL" id="CP018145">
    <property type="protein sequence ID" value="ASJ54837.1"/>
    <property type="molecule type" value="Genomic_DNA"/>
</dbReference>
<keyword evidence="1" id="KW-0732">Signal</keyword>
<protein>
    <submittedName>
        <fullName evidence="2">Uncharacterized protein</fullName>
    </submittedName>
</protein>
<evidence type="ECO:0000313" key="3">
    <source>
        <dbReference type="Proteomes" id="UP000197781"/>
    </source>
</evidence>
<feature type="chain" id="PRO_5012871986" evidence="1">
    <location>
        <begin position="27"/>
        <end position="111"/>
    </location>
</feature>
<dbReference type="Proteomes" id="UP000197781">
    <property type="component" value="Chromosome"/>
</dbReference>
<accession>A0A220MIG4</accession>
<dbReference type="KEGG" id="bfm:BP422_15435"/>
<evidence type="ECO:0000313" key="2">
    <source>
        <dbReference type="EMBL" id="ASJ54837.1"/>
    </source>
</evidence>
<dbReference type="RefSeq" id="WP_088908547.1">
    <property type="nucleotide sequence ID" value="NZ_CP018145.1"/>
</dbReference>
<proteinExistence type="predicted"/>
<organism evidence="2 3">
    <name type="scientific">Brevibacillus formosus</name>
    <dbReference type="NCBI Taxonomy" id="54913"/>
    <lineage>
        <taxon>Bacteria</taxon>
        <taxon>Bacillati</taxon>
        <taxon>Bacillota</taxon>
        <taxon>Bacilli</taxon>
        <taxon>Bacillales</taxon>
        <taxon>Paenibacillaceae</taxon>
        <taxon>Brevibacillus</taxon>
    </lineage>
</organism>
<reference evidence="2 3" key="1">
    <citation type="submission" date="2016-11" db="EMBL/GenBank/DDBJ databases">
        <authorList>
            <person name="Jaros S."/>
            <person name="Januszkiewicz K."/>
            <person name="Wedrychowicz H."/>
        </authorList>
    </citation>
    <scope>NUCLEOTIDE SEQUENCE [LARGE SCALE GENOMIC DNA]</scope>
    <source>
        <strain evidence="2 3">NF2</strain>
    </source>
</reference>
<sequence length="111" mass="12535">MKRFTTILHAALITSVLFSLQGVSLAQEKNGEAMVEQPEIGLIEIGMAQVIYLETPPGYWYALKEGKHVYLDYDKGSFQYKLVAGLSRGTDYLYQYDQNGVLLKTIKIIVK</sequence>
<evidence type="ECO:0000256" key="1">
    <source>
        <dbReference type="SAM" id="SignalP"/>
    </source>
</evidence>
<feature type="signal peptide" evidence="1">
    <location>
        <begin position="1"/>
        <end position="26"/>
    </location>
</feature>
<dbReference type="AlphaFoldDB" id="A0A220MIG4"/>
<name>A0A220MIG4_9BACL</name>